<accession>A0A2A9EUG5</accession>
<feature type="compositionally biased region" description="Polar residues" evidence="1">
    <location>
        <begin position="106"/>
        <end position="117"/>
    </location>
</feature>
<keyword evidence="3" id="KW-1185">Reference proteome</keyword>
<comment type="caution">
    <text evidence="2">The sequence shown here is derived from an EMBL/GenBank/DDBJ whole genome shotgun (WGS) entry which is preliminary data.</text>
</comment>
<sequence length="200" mass="21115">MTVDETTGPSGAARRPVVRTVFATASYALNLPVGPGQDEVPAAVEHLAARLRRDRVAAEDVIDIGYRWELTDDGVDLPGFSVTVRRGPRSPGSGGRTSRTPAAPFTTDTSSPGTESRQAADGDVARIGGYPSRTVLFRLPEGPGLDSVPDLLEGLADTLREWEVGAEDLLALTHVHGCDAHGNPRPGFLVTLAEPGDDRP</sequence>
<name>A0A2A9EUG5_9MICO</name>
<feature type="region of interest" description="Disordered" evidence="1">
    <location>
        <begin position="81"/>
        <end position="125"/>
    </location>
</feature>
<evidence type="ECO:0000313" key="2">
    <source>
        <dbReference type="EMBL" id="PFG41809.1"/>
    </source>
</evidence>
<dbReference type="Proteomes" id="UP000224130">
    <property type="component" value="Unassembled WGS sequence"/>
</dbReference>
<dbReference type="EMBL" id="PDJJ01000001">
    <property type="protein sequence ID" value="PFG41809.1"/>
    <property type="molecule type" value="Genomic_DNA"/>
</dbReference>
<evidence type="ECO:0000256" key="1">
    <source>
        <dbReference type="SAM" id="MobiDB-lite"/>
    </source>
</evidence>
<reference evidence="2 3" key="1">
    <citation type="submission" date="2017-10" db="EMBL/GenBank/DDBJ databases">
        <title>Sequencing the genomes of 1000 actinobacteria strains.</title>
        <authorList>
            <person name="Klenk H.-P."/>
        </authorList>
    </citation>
    <scope>NUCLEOTIDE SEQUENCE [LARGE SCALE GENOMIC DNA]</scope>
    <source>
        <strain evidence="2 3">DSM 21863</strain>
    </source>
</reference>
<gene>
    <name evidence="2" type="ORF">ATJ88_0452</name>
</gene>
<protein>
    <submittedName>
        <fullName evidence="2">Uncharacterized protein</fullName>
    </submittedName>
</protein>
<dbReference type="AlphaFoldDB" id="A0A2A9EUG5"/>
<organism evidence="2 3">
    <name type="scientific">Isoptericola jiangsuensis</name>
    <dbReference type="NCBI Taxonomy" id="548579"/>
    <lineage>
        <taxon>Bacteria</taxon>
        <taxon>Bacillati</taxon>
        <taxon>Actinomycetota</taxon>
        <taxon>Actinomycetes</taxon>
        <taxon>Micrococcales</taxon>
        <taxon>Promicromonosporaceae</taxon>
        <taxon>Isoptericola</taxon>
    </lineage>
</organism>
<proteinExistence type="predicted"/>
<evidence type="ECO:0000313" key="3">
    <source>
        <dbReference type="Proteomes" id="UP000224130"/>
    </source>
</evidence>